<feature type="non-terminal residue" evidence="1">
    <location>
        <position position="286"/>
    </location>
</feature>
<evidence type="ECO:0008006" key="3">
    <source>
        <dbReference type="Google" id="ProtNLM"/>
    </source>
</evidence>
<dbReference type="Pfam" id="PF17004">
    <property type="entry name" value="SRP_TPR_like"/>
    <property type="match status" value="1"/>
</dbReference>
<dbReference type="InterPro" id="IPR011990">
    <property type="entry name" value="TPR-like_helical_dom_sf"/>
</dbReference>
<dbReference type="AlphaFoldDB" id="A0A433A1M4"/>
<dbReference type="GO" id="GO:0006614">
    <property type="term" value="P:SRP-dependent cotranslational protein targeting to membrane"/>
    <property type="evidence" value="ECO:0007669"/>
    <property type="project" value="InterPro"/>
</dbReference>
<dbReference type="Gene3D" id="1.25.40.10">
    <property type="entry name" value="Tetratricopeptide repeat domain"/>
    <property type="match status" value="1"/>
</dbReference>
<gene>
    <name evidence="1" type="ORF">BC936DRAFT_141795</name>
</gene>
<dbReference type="PANTHER" id="PTHR14094:SF9">
    <property type="entry name" value="SIGNAL RECOGNITION PARTICLE SUBUNIT SRP72"/>
    <property type="match status" value="1"/>
</dbReference>
<evidence type="ECO:0000313" key="1">
    <source>
        <dbReference type="EMBL" id="RUO96585.1"/>
    </source>
</evidence>
<keyword evidence="2" id="KW-1185">Reference proteome</keyword>
<evidence type="ECO:0000313" key="2">
    <source>
        <dbReference type="Proteomes" id="UP000268093"/>
    </source>
</evidence>
<dbReference type="GO" id="GO:0005786">
    <property type="term" value="C:signal recognition particle, endoplasmic reticulum targeting"/>
    <property type="evidence" value="ECO:0007669"/>
    <property type="project" value="TreeGrafter"/>
</dbReference>
<dbReference type="SUPFAM" id="SSF48452">
    <property type="entry name" value="TPR-like"/>
    <property type="match status" value="1"/>
</dbReference>
<dbReference type="PANTHER" id="PTHR14094">
    <property type="entry name" value="SIGNAL RECOGNITION PARTICLE 72"/>
    <property type="match status" value="1"/>
</dbReference>
<organism evidence="1 2">
    <name type="scientific">Jimgerdemannia flammicorona</name>
    <dbReference type="NCBI Taxonomy" id="994334"/>
    <lineage>
        <taxon>Eukaryota</taxon>
        <taxon>Fungi</taxon>
        <taxon>Fungi incertae sedis</taxon>
        <taxon>Mucoromycota</taxon>
        <taxon>Mucoromycotina</taxon>
        <taxon>Endogonomycetes</taxon>
        <taxon>Endogonales</taxon>
        <taxon>Endogonaceae</taxon>
        <taxon>Jimgerdemannia</taxon>
    </lineage>
</organism>
<dbReference type="Proteomes" id="UP000268093">
    <property type="component" value="Unassembled WGS sequence"/>
</dbReference>
<dbReference type="InterPro" id="IPR026270">
    <property type="entry name" value="SRP72"/>
</dbReference>
<comment type="caution">
    <text evidence="1">The sequence shown here is derived from an EMBL/GenBank/DDBJ whole genome shotgun (WGS) entry which is preliminary data.</text>
</comment>
<sequence>MSKQEPVSQLFAELERAVSQTEYDKAIKLCDKILQLKPDDRDALHCKVITLIRLEKYQDALNVCSKKLAAGDLAFEQAYCFYRTNRLPKALEVIRTTQQEGSVDSRTLRHLEAQVNYRLEDYPACLAVYHGLLQDMSPSNDEYNDVLANYNAVKSALLFSGAELDAKYVPKDNTNTYELAYNSACAHVAQGDLAGAERLLETAKKLCRSSLSDEDYSDEEIERELAVIVVQLAYVYQLRGMVAEAAELYQSVLKTKCVLLFGLFLYSLLSSLSPIATPPPPPLLLQ</sequence>
<reference evidence="1 2" key="1">
    <citation type="journal article" date="2018" name="New Phytol.">
        <title>Phylogenomics of Endogonaceae and evolution of mycorrhizas within Mucoromycota.</title>
        <authorList>
            <person name="Chang Y."/>
            <person name="Desiro A."/>
            <person name="Na H."/>
            <person name="Sandor L."/>
            <person name="Lipzen A."/>
            <person name="Clum A."/>
            <person name="Barry K."/>
            <person name="Grigoriev I.V."/>
            <person name="Martin F.M."/>
            <person name="Stajich J.E."/>
            <person name="Smith M.E."/>
            <person name="Bonito G."/>
            <person name="Spatafora J.W."/>
        </authorList>
    </citation>
    <scope>NUCLEOTIDE SEQUENCE [LARGE SCALE GENOMIC DNA]</scope>
    <source>
        <strain evidence="1 2">GMNB39</strain>
    </source>
</reference>
<dbReference type="InterPro" id="IPR031545">
    <property type="entry name" value="SRP72_TPR-like"/>
</dbReference>
<dbReference type="EMBL" id="RBNI01020518">
    <property type="protein sequence ID" value="RUO96585.1"/>
    <property type="molecule type" value="Genomic_DNA"/>
</dbReference>
<dbReference type="OrthoDB" id="5421607at2759"/>
<dbReference type="GO" id="GO:0043022">
    <property type="term" value="F:ribosome binding"/>
    <property type="evidence" value="ECO:0007669"/>
    <property type="project" value="TreeGrafter"/>
</dbReference>
<dbReference type="GO" id="GO:0008312">
    <property type="term" value="F:7S RNA binding"/>
    <property type="evidence" value="ECO:0007669"/>
    <property type="project" value="TreeGrafter"/>
</dbReference>
<name>A0A433A1M4_9FUNG</name>
<accession>A0A433A1M4</accession>
<proteinExistence type="predicted"/>
<protein>
    <recommendedName>
        <fullName evidence="3">Signal recognition particle subunit SRP72</fullName>
    </recommendedName>
</protein>